<dbReference type="AlphaFoldDB" id="E6UK53"/>
<organism evidence="2 3">
    <name type="scientific">Ruminococcus albus (strain ATCC 27210 / DSM 20455 / JCM 14654 / NCDO 2250 / 7)</name>
    <dbReference type="NCBI Taxonomy" id="697329"/>
    <lineage>
        <taxon>Bacteria</taxon>
        <taxon>Bacillati</taxon>
        <taxon>Bacillota</taxon>
        <taxon>Clostridia</taxon>
        <taxon>Eubacteriales</taxon>
        <taxon>Oscillospiraceae</taxon>
        <taxon>Ruminococcus</taxon>
    </lineage>
</organism>
<feature type="domain" description="Polysaccharide pyruvyl transferase" evidence="1">
    <location>
        <begin position="14"/>
        <end position="304"/>
    </location>
</feature>
<keyword evidence="2" id="KW-0614">Plasmid</keyword>
<dbReference type="RefSeq" id="WP_013483598.1">
    <property type="nucleotide sequence ID" value="NC_014824.1"/>
</dbReference>
<dbReference type="Proteomes" id="UP000006919">
    <property type="component" value="Plasmid pRUMAL01"/>
</dbReference>
<dbReference type="InterPro" id="IPR007345">
    <property type="entry name" value="Polysacch_pyruvyl_Trfase"/>
</dbReference>
<protein>
    <recommendedName>
        <fullName evidence="1">Polysaccharide pyruvyl transferase domain-containing protein</fullName>
    </recommendedName>
</protein>
<evidence type="ECO:0000313" key="3">
    <source>
        <dbReference type="Proteomes" id="UP000006919"/>
    </source>
</evidence>
<evidence type="ECO:0000313" key="2">
    <source>
        <dbReference type="EMBL" id="ADU24049.1"/>
    </source>
</evidence>
<proteinExistence type="predicted"/>
<dbReference type="KEGG" id="ral:Rumal_3608"/>
<geneLocation type="plasmid" evidence="2 3">
    <name>pRUMAL01</name>
</geneLocation>
<dbReference type="EMBL" id="CP002404">
    <property type="protein sequence ID" value="ADU24049.1"/>
    <property type="molecule type" value="Genomic_DNA"/>
</dbReference>
<dbReference type="HOGENOM" id="CLU_025617_1_0_9"/>
<dbReference type="Pfam" id="PF04230">
    <property type="entry name" value="PS_pyruv_trans"/>
    <property type="match status" value="1"/>
</dbReference>
<dbReference type="OrthoDB" id="430408at2"/>
<name>E6UK53_RUMA7</name>
<dbReference type="eggNOG" id="COG2327">
    <property type="taxonomic scope" value="Bacteria"/>
</dbReference>
<gene>
    <name evidence="2" type="ordered locus">Rumal_3608</name>
</gene>
<sequence length="370" mass="42940">MKKIAILTITDGQNYGNRLQNYALQKVLTGLGYDVETIQRRTWRDLRGIKKYKQLIKNMIKSVLGYPSCRFRKLRVRSFDKFNKRYLKFSDVVLCDNRYPSGLSKRYDYFVVGSDQVWNAGFRIIYEDIKNHLAYFAESQQRISYAASFGTNCIASGYEDIFKEELPKFKAVSVREISGVKIARECGVEATVVIDPTMLLTSTQWLEIAKKPSYIEDEPFVMTYFLGGRDDELKDYIRRISEGKKIVDLEIESVTDDKISSIDVYCSAPDEFVWLAANADCIITDSFHATVFSILFHRPFCVFERKAINKSYKMGSRLDTLLGLFHLDRFHDSNRSFSVIPEEYVTDEIEQILMTERKKSMEFLRSALSE</sequence>
<evidence type="ECO:0000259" key="1">
    <source>
        <dbReference type="Pfam" id="PF04230"/>
    </source>
</evidence>
<reference evidence="3" key="1">
    <citation type="journal article" date="2011" name="J. Bacteriol.">
        <title>Complete genome of the cellulolytic ruminal bacterium Ruminococcus albus 7.</title>
        <authorList>
            <person name="Suen G."/>
            <person name="Stevenson D.M."/>
            <person name="Bruce D.C."/>
            <person name="Chertkov O."/>
            <person name="Copeland A."/>
            <person name="Cheng J.F."/>
            <person name="Detter C."/>
            <person name="Detter J.C."/>
            <person name="Goodwin L.A."/>
            <person name="Han C.S."/>
            <person name="Hauser L.J."/>
            <person name="Ivanova N.N."/>
            <person name="Kyrpides N.C."/>
            <person name="Land M.L."/>
            <person name="Lapidus A."/>
            <person name="Lucas S."/>
            <person name="Ovchinnikova G."/>
            <person name="Pitluck S."/>
            <person name="Tapia R."/>
            <person name="Woyke T."/>
            <person name="Boyum J."/>
            <person name="Mead D."/>
            <person name="Weimer P.J."/>
        </authorList>
    </citation>
    <scope>NUCLEOTIDE SEQUENCE [LARGE SCALE GENOMIC DNA]</scope>
    <source>
        <strain evidence="3">ATCC 27210 / DSM 20455 / JCM 14654 / NCDO 2250 / 7</strain>
        <plasmid evidence="3">pRUMAL01</plasmid>
    </source>
</reference>
<accession>E6UK53</accession>